<organism evidence="9">
    <name type="scientific">Cacopsylla melanoneura</name>
    <dbReference type="NCBI Taxonomy" id="428564"/>
    <lineage>
        <taxon>Eukaryota</taxon>
        <taxon>Metazoa</taxon>
        <taxon>Ecdysozoa</taxon>
        <taxon>Arthropoda</taxon>
        <taxon>Hexapoda</taxon>
        <taxon>Insecta</taxon>
        <taxon>Pterygota</taxon>
        <taxon>Neoptera</taxon>
        <taxon>Paraneoptera</taxon>
        <taxon>Hemiptera</taxon>
        <taxon>Sternorrhyncha</taxon>
        <taxon>Psylloidea</taxon>
        <taxon>Psyllidae</taxon>
        <taxon>Psyllinae</taxon>
        <taxon>Cacopsylla</taxon>
    </lineage>
</organism>
<dbReference type="EMBL" id="HBUF01608674">
    <property type="protein sequence ID" value="CAG6778219.1"/>
    <property type="molecule type" value="Transcribed_RNA"/>
</dbReference>
<feature type="transmembrane region" description="Helical" evidence="7">
    <location>
        <begin position="12"/>
        <end position="32"/>
    </location>
</feature>
<dbReference type="Pfam" id="PF01545">
    <property type="entry name" value="Cation_efflux"/>
    <property type="match status" value="1"/>
</dbReference>
<dbReference type="GO" id="GO:0005385">
    <property type="term" value="F:zinc ion transmembrane transporter activity"/>
    <property type="evidence" value="ECO:0007669"/>
    <property type="project" value="TreeGrafter"/>
</dbReference>
<feature type="transmembrane region" description="Helical" evidence="7">
    <location>
        <begin position="38"/>
        <end position="60"/>
    </location>
</feature>
<dbReference type="PANTHER" id="PTHR45820">
    <property type="entry name" value="FI23527P1"/>
    <property type="match status" value="1"/>
</dbReference>
<dbReference type="EMBL" id="HBUF01361834">
    <property type="protein sequence ID" value="CAG6721218.1"/>
    <property type="molecule type" value="Transcribed_RNA"/>
</dbReference>
<keyword evidence="3 7" id="KW-0812">Transmembrane</keyword>
<dbReference type="EMBL" id="HBUF01106675">
    <property type="protein sequence ID" value="CAG6639331.1"/>
    <property type="molecule type" value="Transcribed_RNA"/>
</dbReference>
<dbReference type="InterPro" id="IPR027469">
    <property type="entry name" value="Cation_efflux_TMD_sf"/>
</dbReference>
<reference evidence="9" key="1">
    <citation type="submission" date="2021-05" db="EMBL/GenBank/DDBJ databases">
        <authorList>
            <person name="Alioto T."/>
            <person name="Alioto T."/>
            <person name="Gomez Garrido J."/>
        </authorList>
    </citation>
    <scope>NUCLEOTIDE SEQUENCE</scope>
</reference>
<dbReference type="Gene3D" id="1.20.1510.10">
    <property type="entry name" value="Cation efflux protein transmembrane domain"/>
    <property type="match status" value="1"/>
</dbReference>
<dbReference type="EMBL" id="HBUF01301340">
    <property type="protein sequence ID" value="CAG6691167.1"/>
    <property type="molecule type" value="Transcribed_RNA"/>
</dbReference>
<keyword evidence="5 7" id="KW-1133">Transmembrane helix</keyword>
<evidence type="ECO:0000256" key="7">
    <source>
        <dbReference type="SAM" id="Phobius"/>
    </source>
</evidence>
<accession>A0A8D8TQA7</accession>
<feature type="transmembrane region" description="Helical" evidence="7">
    <location>
        <begin position="224"/>
        <end position="243"/>
    </location>
</feature>
<feature type="transmembrane region" description="Helical" evidence="7">
    <location>
        <begin position="114"/>
        <end position="135"/>
    </location>
</feature>
<name>A0A8D8TQA7_9HEMI</name>
<keyword evidence="6 7" id="KW-0472">Membrane</keyword>
<sequence>MAIKEFFRKYQPLQIYIVLVLTIFYFLIQLIVSHFTHALTLLVEAYHVLCNLIALFGCIASFKYKDESERCVNSSLQKSSLGSSDTMKTQSDSIQTKCSPSETRLRNTFGWARIDVLVLLIGCIFLTSLCFSLTLEAAQTLGHISHHDAMHQPLQVLLVGATGLVLNGFCYLMIGGYTYYQGSFLRVGHSGDITLSKGMTDMMSTENPMARTQFKPKRQGPWEMTRDSIGCVIVMICSIIVYMTDASVAKYVDPILAIISALLLLLFSYPYMLDAGYILLQTIPNHIDIDSLCSELVEAFPNILNVHEIHVWQLTPSKTVSTAHIIFLNPQDYLRSTTKLIEFFHNQGISHVTIQPEFYKNPNEMELISSKFGSTQCLIRCMSEECTRRHCCSVDSDELVAVKIADETKLGESGSPTSVCRIQNVKQEEKVLRKPSHCSQHKRQYMRNSTPILHLLKSTQHSTKRVQIRKAGSMSPSCSKSCVQLQLRDYQAAASLQRSLSVDQLK</sequence>
<dbReference type="GO" id="GO:0010312">
    <property type="term" value="P:detoxification of zinc ion"/>
    <property type="evidence" value="ECO:0007669"/>
    <property type="project" value="TreeGrafter"/>
</dbReference>
<evidence type="ECO:0000256" key="4">
    <source>
        <dbReference type="ARBA" id="ARBA00022833"/>
    </source>
</evidence>
<dbReference type="InterPro" id="IPR002524">
    <property type="entry name" value="Cation_efflux"/>
</dbReference>
<dbReference type="EMBL" id="HBUF01301342">
    <property type="protein sequence ID" value="CAG6691171.1"/>
    <property type="molecule type" value="Transcribed_RNA"/>
</dbReference>
<evidence type="ECO:0000256" key="6">
    <source>
        <dbReference type="ARBA" id="ARBA00023136"/>
    </source>
</evidence>
<feature type="transmembrane region" description="Helical" evidence="7">
    <location>
        <begin position="255"/>
        <end position="273"/>
    </location>
</feature>
<dbReference type="PANTHER" id="PTHR45820:SF9">
    <property type="entry name" value="FI23527P1"/>
    <property type="match status" value="1"/>
</dbReference>
<protein>
    <submittedName>
        <fullName evidence="9">Zinc transporter 10</fullName>
    </submittedName>
</protein>
<evidence type="ECO:0000313" key="9">
    <source>
        <dbReference type="EMBL" id="CAG6691171.1"/>
    </source>
</evidence>
<evidence type="ECO:0000256" key="5">
    <source>
        <dbReference type="ARBA" id="ARBA00022989"/>
    </source>
</evidence>
<keyword evidence="4" id="KW-0862">Zinc</keyword>
<dbReference type="EMBL" id="HBUF01608675">
    <property type="protein sequence ID" value="CAG6778220.1"/>
    <property type="molecule type" value="Transcribed_RNA"/>
</dbReference>
<dbReference type="NCBIfam" id="TIGR01297">
    <property type="entry name" value="CDF"/>
    <property type="match status" value="1"/>
</dbReference>
<dbReference type="InterPro" id="IPR058533">
    <property type="entry name" value="Cation_efflux_TM"/>
</dbReference>
<comment type="subcellular location">
    <subcellularLocation>
        <location evidence="1">Membrane</location>
        <topology evidence="1">Multi-pass membrane protein</topology>
    </subcellularLocation>
</comment>
<comment type="similarity">
    <text evidence="2">Belongs to the cation diffusion facilitator (CDF) transporter (TC 2.A.4) family. SLC30A subfamily.</text>
</comment>
<dbReference type="GO" id="GO:0006882">
    <property type="term" value="P:intracellular zinc ion homeostasis"/>
    <property type="evidence" value="ECO:0007669"/>
    <property type="project" value="TreeGrafter"/>
</dbReference>
<evidence type="ECO:0000256" key="3">
    <source>
        <dbReference type="ARBA" id="ARBA00022692"/>
    </source>
</evidence>
<dbReference type="EMBL" id="HBUF01608673">
    <property type="protein sequence ID" value="CAG6778218.1"/>
    <property type="molecule type" value="Transcribed_RNA"/>
</dbReference>
<dbReference type="EMBL" id="HBUF01301341">
    <property type="protein sequence ID" value="CAG6691169.1"/>
    <property type="molecule type" value="Transcribed_RNA"/>
</dbReference>
<feature type="transmembrane region" description="Helical" evidence="7">
    <location>
        <begin position="155"/>
        <end position="180"/>
    </location>
</feature>
<feature type="domain" description="Cation efflux protein transmembrane" evidence="8">
    <location>
        <begin position="105"/>
        <end position="280"/>
    </location>
</feature>
<evidence type="ECO:0000259" key="8">
    <source>
        <dbReference type="Pfam" id="PF01545"/>
    </source>
</evidence>
<dbReference type="GO" id="GO:0016020">
    <property type="term" value="C:membrane"/>
    <property type="evidence" value="ECO:0007669"/>
    <property type="project" value="UniProtKB-SubCell"/>
</dbReference>
<dbReference type="AlphaFoldDB" id="A0A8D8TQA7"/>
<dbReference type="EMBL" id="HBUF01361833">
    <property type="protein sequence ID" value="CAG6721217.1"/>
    <property type="molecule type" value="Transcribed_RNA"/>
</dbReference>
<proteinExistence type="inferred from homology"/>
<evidence type="ECO:0000256" key="1">
    <source>
        <dbReference type="ARBA" id="ARBA00004141"/>
    </source>
</evidence>
<dbReference type="EMBL" id="HBUF01106674">
    <property type="protein sequence ID" value="CAG6639330.1"/>
    <property type="molecule type" value="Transcribed_RNA"/>
</dbReference>
<evidence type="ECO:0000256" key="2">
    <source>
        <dbReference type="ARBA" id="ARBA00008873"/>
    </source>
</evidence>
<dbReference type="SUPFAM" id="SSF161111">
    <property type="entry name" value="Cation efflux protein transmembrane domain-like"/>
    <property type="match status" value="1"/>
</dbReference>